<protein>
    <recommendedName>
        <fullName evidence="5">Glycosyl hydrolase family 32 N-terminal domain-containing protein</fullName>
    </recommendedName>
</protein>
<dbReference type="InterPro" id="IPR013148">
    <property type="entry name" value="Glyco_hydro_32_N"/>
</dbReference>
<evidence type="ECO:0000313" key="7">
    <source>
        <dbReference type="Proteomes" id="UP001497522"/>
    </source>
</evidence>
<dbReference type="Pfam" id="PF00251">
    <property type="entry name" value="Glyco_hydro_32N"/>
    <property type="match status" value="1"/>
</dbReference>
<organism evidence="6 7">
    <name type="scientific">Sphagnum jensenii</name>
    <dbReference type="NCBI Taxonomy" id="128206"/>
    <lineage>
        <taxon>Eukaryota</taxon>
        <taxon>Viridiplantae</taxon>
        <taxon>Streptophyta</taxon>
        <taxon>Embryophyta</taxon>
        <taxon>Bryophyta</taxon>
        <taxon>Sphagnophytina</taxon>
        <taxon>Sphagnopsida</taxon>
        <taxon>Sphagnales</taxon>
        <taxon>Sphagnaceae</taxon>
        <taxon>Sphagnum</taxon>
    </lineage>
</organism>
<sequence length="116" mass="13186">MTGTESQEAAVVTEVQDHEEELQQPQKHLHRTSFHYQPVKNWMGGSAHCFIDPDGIPFVLYIGQAEEKLEQMQNMAVPADPLDPLLRKWVKVSQNPILKSHPGVAEHCFRDPSTAW</sequence>
<evidence type="ECO:0000256" key="1">
    <source>
        <dbReference type="ARBA" id="ARBA00009902"/>
    </source>
</evidence>
<dbReference type="EMBL" id="OZ023703">
    <property type="protein sequence ID" value="CAK9872272.1"/>
    <property type="molecule type" value="Genomic_DNA"/>
</dbReference>
<dbReference type="SUPFAM" id="SSF75005">
    <property type="entry name" value="Arabinanase/levansucrase/invertase"/>
    <property type="match status" value="1"/>
</dbReference>
<evidence type="ECO:0000256" key="4">
    <source>
        <dbReference type="SAM" id="MobiDB-lite"/>
    </source>
</evidence>
<keyword evidence="7" id="KW-1185">Reference proteome</keyword>
<dbReference type="PANTHER" id="PTHR31953">
    <property type="entry name" value="BETA-FRUCTOFURANOSIDASE, INSOLUBLE ISOENZYME CWINV1-RELATED"/>
    <property type="match status" value="1"/>
</dbReference>
<dbReference type="Gene3D" id="2.115.10.20">
    <property type="entry name" value="Glycosyl hydrolase domain, family 43"/>
    <property type="match status" value="1"/>
</dbReference>
<accession>A0ABP1BBC9</accession>
<feature type="region of interest" description="Disordered" evidence="4">
    <location>
        <begin position="1"/>
        <end position="29"/>
    </location>
</feature>
<evidence type="ECO:0000256" key="3">
    <source>
        <dbReference type="ARBA" id="ARBA00023295"/>
    </source>
</evidence>
<evidence type="ECO:0000256" key="2">
    <source>
        <dbReference type="ARBA" id="ARBA00022801"/>
    </source>
</evidence>
<gene>
    <name evidence="6" type="ORF">CSSPJE1EN2_LOCUS14869</name>
</gene>
<keyword evidence="2" id="KW-0378">Hydrolase</keyword>
<reference evidence="6 7" key="1">
    <citation type="submission" date="2024-03" db="EMBL/GenBank/DDBJ databases">
        <authorList>
            <consortium name="ELIXIR-Norway"/>
            <consortium name="Elixir Norway"/>
        </authorList>
    </citation>
    <scope>NUCLEOTIDE SEQUENCE [LARGE SCALE GENOMIC DNA]</scope>
</reference>
<evidence type="ECO:0000259" key="5">
    <source>
        <dbReference type="Pfam" id="PF00251"/>
    </source>
</evidence>
<dbReference type="InterPro" id="IPR050551">
    <property type="entry name" value="Fructan_Metab_Enzymes"/>
</dbReference>
<evidence type="ECO:0000313" key="6">
    <source>
        <dbReference type="EMBL" id="CAK9872272.1"/>
    </source>
</evidence>
<feature type="domain" description="Glycosyl hydrolase family 32 N-terminal" evidence="5">
    <location>
        <begin position="48"/>
        <end position="116"/>
    </location>
</feature>
<proteinExistence type="inferred from homology"/>
<keyword evidence="3" id="KW-0326">Glycosidase</keyword>
<name>A0ABP1BBC9_9BRYO</name>
<comment type="similarity">
    <text evidence="1">Belongs to the glycosyl hydrolase 32 family.</text>
</comment>
<dbReference type="Proteomes" id="UP001497522">
    <property type="component" value="Chromosome 2"/>
</dbReference>
<dbReference type="InterPro" id="IPR023296">
    <property type="entry name" value="Glyco_hydro_beta-prop_sf"/>
</dbReference>